<proteinExistence type="predicted"/>
<keyword evidence="3" id="KW-1185">Reference proteome</keyword>
<keyword evidence="1" id="KW-1133">Transmembrane helix</keyword>
<reference evidence="2 3" key="1">
    <citation type="journal article" date="2018" name="Sci. Rep.">
        <title>Genomic signatures of local adaptation to the degree of environmental predictability in rotifers.</title>
        <authorList>
            <person name="Franch-Gras L."/>
            <person name="Hahn C."/>
            <person name="Garcia-Roger E.M."/>
            <person name="Carmona M.J."/>
            <person name="Serra M."/>
            <person name="Gomez A."/>
        </authorList>
    </citation>
    <scope>NUCLEOTIDE SEQUENCE [LARGE SCALE GENOMIC DNA]</scope>
    <source>
        <strain evidence="2">HYR1</strain>
    </source>
</reference>
<evidence type="ECO:0000256" key="1">
    <source>
        <dbReference type="SAM" id="Phobius"/>
    </source>
</evidence>
<sequence length="103" mass="11834">MGITNFRAQNQIKTDHPIDYSVRSDADAAKSSFDLLVKSSCKKGIKGFIQEISRSPFSMNIYSEIQLRMWDSIQKNNPVGILTLPVFLFLLFSIKKSHYYIQL</sequence>
<feature type="transmembrane region" description="Helical" evidence="1">
    <location>
        <begin position="77"/>
        <end position="94"/>
    </location>
</feature>
<name>A0A3M7PTP2_BRAPC</name>
<protein>
    <submittedName>
        <fullName evidence="2">Uncharacterized protein</fullName>
    </submittedName>
</protein>
<organism evidence="2 3">
    <name type="scientific">Brachionus plicatilis</name>
    <name type="common">Marine rotifer</name>
    <name type="synonym">Brachionus muelleri</name>
    <dbReference type="NCBI Taxonomy" id="10195"/>
    <lineage>
        <taxon>Eukaryota</taxon>
        <taxon>Metazoa</taxon>
        <taxon>Spiralia</taxon>
        <taxon>Gnathifera</taxon>
        <taxon>Rotifera</taxon>
        <taxon>Eurotatoria</taxon>
        <taxon>Monogononta</taxon>
        <taxon>Pseudotrocha</taxon>
        <taxon>Ploima</taxon>
        <taxon>Brachionidae</taxon>
        <taxon>Brachionus</taxon>
    </lineage>
</organism>
<dbReference type="AlphaFoldDB" id="A0A3M7PTP2"/>
<dbReference type="EMBL" id="REGN01008886">
    <property type="protein sequence ID" value="RNA02440.1"/>
    <property type="molecule type" value="Genomic_DNA"/>
</dbReference>
<dbReference type="Proteomes" id="UP000276133">
    <property type="component" value="Unassembled WGS sequence"/>
</dbReference>
<evidence type="ECO:0000313" key="2">
    <source>
        <dbReference type="EMBL" id="RNA02440.1"/>
    </source>
</evidence>
<keyword evidence="1" id="KW-0812">Transmembrane</keyword>
<comment type="caution">
    <text evidence="2">The sequence shown here is derived from an EMBL/GenBank/DDBJ whole genome shotgun (WGS) entry which is preliminary data.</text>
</comment>
<evidence type="ECO:0000313" key="3">
    <source>
        <dbReference type="Proteomes" id="UP000276133"/>
    </source>
</evidence>
<keyword evidence="1" id="KW-0472">Membrane</keyword>
<gene>
    <name evidence="2" type="ORF">BpHYR1_041416</name>
</gene>
<accession>A0A3M7PTP2</accession>